<dbReference type="SFLD" id="SFLDS00029">
    <property type="entry name" value="Radical_SAM"/>
    <property type="match status" value="1"/>
</dbReference>
<keyword evidence="6" id="KW-1185">Reference proteome</keyword>
<organism evidence="5 6">
    <name type="scientific">Vallitalea guaymasensis</name>
    <dbReference type="NCBI Taxonomy" id="1185412"/>
    <lineage>
        <taxon>Bacteria</taxon>
        <taxon>Bacillati</taxon>
        <taxon>Bacillota</taxon>
        <taxon>Clostridia</taxon>
        <taxon>Lachnospirales</taxon>
        <taxon>Vallitaleaceae</taxon>
        <taxon>Vallitalea</taxon>
    </lineage>
</organism>
<dbReference type="PROSITE" id="PS51918">
    <property type="entry name" value="RADICAL_SAM"/>
    <property type="match status" value="1"/>
</dbReference>
<dbReference type="KEGG" id="vgu:HYG85_23525"/>
<evidence type="ECO:0000259" key="4">
    <source>
        <dbReference type="PROSITE" id="PS51918"/>
    </source>
</evidence>
<dbReference type="Proteomes" id="UP000677305">
    <property type="component" value="Chromosome"/>
</dbReference>
<evidence type="ECO:0000256" key="3">
    <source>
        <dbReference type="ARBA" id="ARBA00023014"/>
    </source>
</evidence>
<name>A0A8J8MEQ8_9FIRM</name>
<keyword evidence="2" id="KW-0408">Iron</keyword>
<evidence type="ECO:0000313" key="6">
    <source>
        <dbReference type="Proteomes" id="UP000677305"/>
    </source>
</evidence>
<dbReference type="GO" id="GO:0046872">
    <property type="term" value="F:metal ion binding"/>
    <property type="evidence" value="ECO:0007669"/>
    <property type="project" value="UniProtKB-KW"/>
</dbReference>
<dbReference type="RefSeq" id="WP_212691684.1">
    <property type="nucleotide sequence ID" value="NZ_CP058561.1"/>
</dbReference>
<feature type="domain" description="Radical SAM core" evidence="4">
    <location>
        <begin position="18"/>
        <end position="242"/>
    </location>
</feature>
<gene>
    <name evidence="5" type="ORF">HYG85_23525</name>
</gene>
<dbReference type="SFLD" id="SFLDG01084">
    <property type="entry name" value="Uncharacterised_Radical_SAM_Su"/>
    <property type="match status" value="1"/>
</dbReference>
<dbReference type="PANTHER" id="PTHR43432">
    <property type="entry name" value="SLR0285 PROTEIN"/>
    <property type="match status" value="1"/>
</dbReference>
<protein>
    <submittedName>
        <fullName evidence="5">Radical SAM protein</fullName>
    </submittedName>
</protein>
<dbReference type="SUPFAM" id="SSF102114">
    <property type="entry name" value="Radical SAM enzymes"/>
    <property type="match status" value="1"/>
</dbReference>
<reference evidence="5 6" key="1">
    <citation type="submission" date="2020-07" db="EMBL/GenBank/DDBJ databases">
        <title>Vallitalea guaymasensis genome.</title>
        <authorList>
            <person name="Postec A."/>
        </authorList>
    </citation>
    <scope>NUCLEOTIDE SEQUENCE [LARGE SCALE GENOMIC DNA]</scope>
    <source>
        <strain evidence="5 6">Ra1766G1</strain>
    </source>
</reference>
<evidence type="ECO:0000313" key="5">
    <source>
        <dbReference type="EMBL" id="QUH31739.1"/>
    </source>
</evidence>
<dbReference type="AlphaFoldDB" id="A0A8J8MEQ8"/>
<keyword evidence="3" id="KW-0411">Iron-sulfur</keyword>
<dbReference type="SMART" id="SM00729">
    <property type="entry name" value="Elp3"/>
    <property type="match status" value="1"/>
</dbReference>
<evidence type="ECO:0000256" key="2">
    <source>
        <dbReference type="ARBA" id="ARBA00023004"/>
    </source>
</evidence>
<dbReference type="InterPro" id="IPR058240">
    <property type="entry name" value="rSAM_sf"/>
</dbReference>
<keyword evidence="1" id="KW-0479">Metal-binding</keyword>
<dbReference type="InterPro" id="IPR007197">
    <property type="entry name" value="rSAM"/>
</dbReference>
<dbReference type="EMBL" id="CP058561">
    <property type="protein sequence ID" value="QUH31739.1"/>
    <property type="molecule type" value="Genomic_DNA"/>
</dbReference>
<accession>A0A8J8MEQ8</accession>
<dbReference type="Gene3D" id="3.80.30.30">
    <property type="match status" value="1"/>
</dbReference>
<dbReference type="InterPro" id="IPR040086">
    <property type="entry name" value="MJ0683-like"/>
</dbReference>
<dbReference type="GO" id="GO:0051536">
    <property type="term" value="F:iron-sulfur cluster binding"/>
    <property type="evidence" value="ECO:0007669"/>
    <property type="project" value="UniProtKB-KW"/>
</dbReference>
<dbReference type="Pfam" id="PF04055">
    <property type="entry name" value="Radical_SAM"/>
    <property type="match status" value="1"/>
</dbReference>
<evidence type="ECO:0000256" key="1">
    <source>
        <dbReference type="ARBA" id="ARBA00022723"/>
    </source>
</evidence>
<dbReference type="CDD" id="cd01335">
    <property type="entry name" value="Radical_SAM"/>
    <property type="match status" value="1"/>
</dbReference>
<dbReference type="GO" id="GO:0003824">
    <property type="term" value="F:catalytic activity"/>
    <property type="evidence" value="ECO:0007669"/>
    <property type="project" value="InterPro"/>
</dbReference>
<dbReference type="InterPro" id="IPR006638">
    <property type="entry name" value="Elp3/MiaA/NifB-like_rSAM"/>
</dbReference>
<sequence length="296" mass="34427">MDFVQARTIITKTKKPDYWFGYEYNMNIYRGCNHGCIYCDSRSECYHIENFSEVKAKENALEIIRDQLRRKVKKGVIGCGGMSDPYNPYEKDMLLTRNALELINAYGFGIVIATKSSLITRDIDVIQDINRHSPVCMILTITTADDDLSKIIEPNVNVSSKRFEALATLADNGIYTGILLMPVLPYINDTEENIKSIVDRAHEAGVKFIYPYFGVTLRQNQRCYYYDKLDEHFPGIKEKYIEQYGNRYRCSSSNYKKLWNVFQKSCKDYNILYRMSDIISAYKANSRQVQLSLFDY</sequence>
<dbReference type="PANTHER" id="PTHR43432:SF5">
    <property type="entry name" value="ELP3_MIAA_NIFB-LIKE RADICAL SAM CORE DOMAIN-CONTAINING PROTEIN"/>
    <property type="match status" value="1"/>
</dbReference>
<proteinExistence type="predicted"/>